<keyword evidence="8" id="KW-0498">Mitosis</keyword>
<evidence type="ECO:0000256" key="3">
    <source>
        <dbReference type="ARBA" id="ARBA00007716"/>
    </source>
</evidence>
<evidence type="ECO:0000313" key="15">
    <source>
        <dbReference type="Proteomes" id="UP001046870"/>
    </source>
</evidence>
<keyword evidence="10" id="KW-0206">Cytoskeleton</keyword>
<sequence>MDASRHFFGKLRSLAVLLETETANLQQEYMDTDNDNTEEAVRALHELHTEVRDLQGQVQDQLACCEAERKEMRKFMQNCLVLKQRTTEDIHRLKKHFEKYGYRPPTSTQMQLEVKGEEGKGVATGTQELEKEEEQEHLPSMTPVKIPPLASTDPMRTPRLSDFGLSEANFREWSNLRKSLGEVPQAPCMTAPTLAAASQPVLPKTPKCALRMDEEALTPRLEDFGITEHTMCLNNDFTMDLLRKKDSKPCRSVAGCANPEAAQRPAQLEHTPAPASSAHSSETSESMDSPEPPSLMTPGFKLKKTQAPLSTPPNEDVDPQHPVRPGHGRSTPEVPVFETPYVVKFLNTVKSRERDHSTDADQEEKPRPKEHPSSNRAPDASGVWACDVPDLPVRLSQTDEPTPEMPTLETFLGHRFPHRTRADGKLLPEEKGAGEQLGLKGDSPPSLEGHDIYMQEWRLVTPPGRADCTVDPRTPEMPDVSSVTQDIFKLLSQCNTKASTAVDSNLKPGANPNPKAAALTAANVGKENRARGLAPVSEKEFMSLPGYLRQMQLSSLNQAIQKINSALEDGHSGGNADSSVFLVEDLRRITGVGLKAPIYFLCLTELKRLAYVQGEGAGAVYRLLTSS</sequence>
<keyword evidence="11" id="KW-0131">Cell cycle</keyword>
<evidence type="ECO:0000256" key="8">
    <source>
        <dbReference type="ARBA" id="ARBA00022776"/>
    </source>
</evidence>
<organism evidence="14 15">
    <name type="scientific">Megalops atlanticus</name>
    <name type="common">Tarpon</name>
    <name type="synonym">Clupea gigantea</name>
    <dbReference type="NCBI Taxonomy" id="7932"/>
    <lineage>
        <taxon>Eukaryota</taxon>
        <taxon>Metazoa</taxon>
        <taxon>Chordata</taxon>
        <taxon>Craniata</taxon>
        <taxon>Vertebrata</taxon>
        <taxon>Euteleostomi</taxon>
        <taxon>Actinopterygii</taxon>
        <taxon>Neopterygii</taxon>
        <taxon>Teleostei</taxon>
        <taxon>Elopiformes</taxon>
        <taxon>Megalopidae</taxon>
        <taxon>Megalops</taxon>
    </lineage>
</organism>
<dbReference type="GO" id="GO:0007059">
    <property type="term" value="P:chromosome segregation"/>
    <property type="evidence" value="ECO:0007669"/>
    <property type="project" value="InterPro"/>
</dbReference>
<gene>
    <name evidence="14" type="ORF">MATL_G00151290</name>
</gene>
<dbReference type="OrthoDB" id="5987638at2759"/>
<feature type="region of interest" description="Disordered" evidence="13">
    <location>
        <begin position="112"/>
        <end position="155"/>
    </location>
</feature>
<dbReference type="Gene3D" id="6.10.250.1400">
    <property type="match status" value="1"/>
</dbReference>
<dbReference type="GO" id="GO:0005876">
    <property type="term" value="C:spindle microtubule"/>
    <property type="evidence" value="ECO:0007669"/>
    <property type="project" value="TreeGrafter"/>
</dbReference>
<dbReference type="GO" id="GO:0051301">
    <property type="term" value="P:cell division"/>
    <property type="evidence" value="ECO:0007669"/>
    <property type="project" value="UniProtKB-KW"/>
</dbReference>
<dbReference type="PANTHER" id="PTHR48118:SF1">
    <property type="entry name" value="SPINDLE AND KINETOCHORE-ASSOCIATED PROTEIN 3"/>
    <property type="match status" value="1"/>
</dbReference>
<evidence type="ECO:0000256" key="6">
    <source>
        <dbReference type="ARBA" id="ARBA00022618"/>
    </source>
</evidence>
<dbReference type="AlphaFoldDB" id="A0A9D3PSS6"/>
<comment type="similarity">
    <text evidence="3">Belongs to the SKA3 family.</text>
</comment>
<feature type="region of interest" description="Disordered" evidence="13">
    <location>
        <begin position="348"/>
        <end position="383"/>
    </location>
</feature>
<dbReference type="GO" id="GO:0000940">
    <property type="term" value="C:outer kinetochore"/>
    <property type="evidence" value="ECO:0007669"/>
    <property type="project" value="InterPro"/>
</dbReference>
<proteinExistence type="inferred from homology"/>
<evidence type="ECO:0000256" key="13">
    <source>
        <dbReference type="SAM" id="MobiDB-lite"/>
    </source>
</evidence>
<evidence type="ECO:0000256" key="1">
    <source>
        <dbReference type="ARBA" id="ARBA00004186"/>
    </source>
</evidence>
<evidence type="ECO:0000313" key="14">
    <source>
        <dbReference type="EMBL" id="KAG7467243.1"/>
    </source>
</evidence>
<keyword evidence="5" id="KW-0963">Cytoplasm</keyword>
<evidence type="ECO:0000256" key="10">
    <source>
        <dbReference type="ARBA" id="ARBA00023212"/>
    </source>
</evidence>
<accession>A0A9D3PSS6</accession>
<dbReference type="EMBL" id="JAFDVH010000012">
    <property type="protein sequence ID" value="KAG7467243.1"/>
    <property type="molecule type" value="Genomic_DNA"/>
</dbReference>
<protein>
    <recommendedName>
        <fullName evidence="16">Spindle and kinetochore-associated protein 3</fullName>
    </recommendedName>
</protein>
<keyword evidence="6" id="KW-0132">Cell division</keyword>
<evidence type="ECO:0000256" key="2">
    <source>
        <dbReference type="ARBA" id="ARBA00004629"/>
    </source>
</evidence>
<dbReference type="PANTHER" id="PTHR48118">
    <property type="entry name" value="SPINDLE AND KINETOCHORE-ASSOCIATED PROTEIN 3"/>
    <property type="match status" value="1"/>
</dbReference>
<keyword evidence="7" id="KW-0493">Microtubule</keyword>
<keyword evidence="9" id="KW-0995">Kinetochore</keyword>
<evidence type="ECO:0000256" key="11">
    <source>
        <dbReference type="ARBA" id="ARBA00023306"/>
    </source>
</evidence>
<dbReference type="Proteomes" id="UP001046870">
    <property type="component" value="Chromosome 12"/>
</dbReference>
<feature type="compositionally biased region" description="Basic and acidic residues" evidence="13">
    <location>
        <begin position="350"/>
        <end position="373"/>
    </location>
</feature>
<keyword evidence="15" id="KW-1185">Reference proteome</keyword>
<name>A0A9D3PSS6_MEGAT</name>
<evidence type="ECO:0000256" key="7">
    <source>
        <dbReference type="ARBA" id="ARBA00022701"/>
    </source>
</evidence>
<evidence type="ECO:0000256" key="4">
    <source>
        <dbReference type="ARBA" id="ARBA00022454"/>
    </source>
</evidence>
<feature type="compositionally biased region" description="Low complexity" evidence="13">
    <location>
        <begin position="272"/>
        <end position="289"/>
    </location>
</feature>
<evidence type="ECO:0000256" key="12">
    <source>
        <dbReference type="ARBA" id="ARBA00023328"/>
    </source>
</evidence>
<keyword evidence="4" id="KW-0158">Chromosome</keyword>
<keyword evidence="12" id="KW-0137">Centromere</keyword>
<feature type="region of interest" description="Disordered" evidence="13">
    <location>
        <begin position="261"/>
        <end position="336"/>
    </location>
</feature>
<reference evidence="14" key="1">
    <citation type="submission" date="2021-01" db="EMBL/GenBank/DDBJ databases">
        <authorList>
            <person name="Zahm M."/>
            <person name="Roques C."/>
            <person name="Cabau C."/>
            <person name="Klopp C."/>
            <person name="Donnadieu C."/>
            <person name="Jouanno E."/>
            <person name="Lampietro C."/>
            <person name="Louis A."/>
            <person name="Herpin A."/>
            <person name="Echchiki A."/>
            <person name="Berthelot C."/>
            <person name="Parey E."/>
            <person name="Roest-Crollius H."/>
            <person name="Braasch I."/>
            <person name="Postlethwait J."/>
            <person name="Bobe J."/>
            <person name="Montfort J."/>
            <person name="Bouchez O."/>
            <person name="Begum T."/>
            <person name="Mejri S."/>
            <person name="Adams A."/>
            <person name="Chen W.-J."/>
            <person name="Guiguen Y."/>
        </authorList>
    </citation>
    <scope>NUCLEOTIDE SEQUENCE</scope>
    <source>
        <strain evidence="14">YG-15Mar2019-1</strain>
        <tissue evidence="14">Brain</tissue>
    </source>
</reference>
<dbReference type="GO" id="GO:0000278">
    <property type="term" value="P:mitotic cell cycle"/>
    <property type="evidence" value="ECO:0007669"/>
    <property type="project" value="TreeGrafter"/>
</dbReference>
<evidence type="ECO:0000256" key="5">
    <source>
        <dbReference type="ARBA" id="ARBA00022490"/>
    </source>
</evidence>
<dbReference type="InterPro" id="IPR033341">
    <property type="entry name" value="SKA3"/>
</dbReference>
<comment type="caution">
    <text evidence="14">The sequence shown here is derived from an EMBL/GenBank/DDBJ whole genome shotgun (WGS) entry which is preliminary data.</text>
</comment>
<comment type="subcellular location">
    <subcellularLocation>
        <location evidence="2">Chromosome</location>
        <location evidence="2">Centromere</location>
        <location evidence="2">Kinetochore</location>
    </subcellularLocation>
    <subcellularLocation>
        <location evidence="1">Cytoplasm</location>
        <location evidence="1">Cytoskeleton</location>
        <location evidence="1">Spindle</location>
    </subcellularLocation>
</comment>
<evidence type="ECO:0000256" key="9">
    <source>
        <dbReference type="ARBA" id="ARBA00022838"/>
    </source>
</evidence>
<evidence type="ECO:0008006" key="16">
    <source>
        <dbReference type="Google" id="ProtNLM"/>
    </source>
</evidence>